<feature type="region of interest" description="Disordered" evidence="1">
    <location>
        <begin position="260"/>
        <end position="279"/>
    </location>
</feature>
<reference evidence="2" key="1">
    <citation type="submission" date="2023-07" db="EMBL/GenBank/DDBJ databases">
        <authorList>
            <consortium name="CYATHOMIX"/>
        </authorList>
    </citation>
    <scope>NUCLEOTIDE SEQUENCE</scope>
    <source>
        <strain evidence="2">N/A</strain>
    </source>
</reference>
<accession>A0AA36M5T3</accession>
<dbReference type="EMBL" id="CATQJL010000223">
    <property type="protein sequence ID" value="CAJ0597982.1"/>
    <property type="molecule type" value="Genomic_DNA"/>
</dbReference>
<gene>
    <name evidence="2" type="ORF">CYNAS_LOCUS9965</name>
</gene>
<organism evidence="2 3">
    <name type="scientific">Cylicocyclus nassatus</name>
    <name type="common">Nematode worm</name>
    <dbReference type="NCBI Taxonomy" id="53992"/>
    <lineage>
        <taxon>Eukaryota</taxon>
        <taxon>Metazoa</taxon>
        <taxon>Ecdysozoa</taxon>
        <taxon>Nematoda</taxon>
        <taxon>Chromadorea</taxon>
        <taxon>Rhabditida</taxon>
        <taxon>Rhabditina</taxon>
        <taxon>Rhabditomorpha</taxon>
        <taxon>Strongyloidea</taxon>
        <taxon>Strongylidae</taxon>
        <taxon>Cylicocyclus</taxon>
    </lineage>
</organism>
<dbReference type="Proteomes" id="UP001176961">
    <property type="component" value="Unassembled WGS sequence"/>
</dbReference>
<keyword evidence="3" id="KW-1185">Reference proteome</keyword>
<feature type="region of interest" description="Disordered" evidence="1">
    <location>
        <begin position="158"/>
        <end position="177"/>
    </location>
</feature>
<evidence type="ECO:0000313" key="3">
    <source>
        <dbReference type="Proteomes" id="UP001176961"/>
    </source>
</evidence>
<proteinExistence type="predicted"/>
<name>A0AA36M5T3_CYLNA</name>
<evidence type="ECO:0000313" key="2">
    <source>
        <dbReference type="EMBL" id="CAJ0597982.1"/>
    </source>
</evidence>
<evidence type="ECO:0000256" key="1">
    <source>
        <dbReference type="SAM" id="MobiDB-lite"/>
    </source>
</evidence>
<dbReference type="AlphaFoldDB" id="A0AA36M5T3"/>
<protein>
    <submittedName>
        <fullName evidence="2">Uncharacterized protein</fullName>
    </submittedName>
</protein>
<sequence>MAIKCFLCGDMVERDFATRTSKSRIHNAIILSTLSIYSSIKPEVAKSCFPIMNTRKYICLIHCTDAAQYLLAEVLRSGGALSETLERIPYMNQNDVFEHIPALLNDAIGLFADDVIVSSYDVTRYLNDYLKRFYVHGRWCTSPATGLMEDSLEPFTQQTTSNNSLAESHDCQTGAPPVKKRNLGSPVRFCTSPAENKSESSTETTFKDGSFFSLDELQADCEVPELEETDPALLDKDFVIKGRKLLELFNLNRCGCSDDHEAGVGRDPSSNSGKDKKTRNPLWRRSYAMGNIGSYDYCIE</sequence>
<comment type="caution">
    <text evidence="2">The sequence shown here is derived from an EMBL/GenBank/DDBJ whole genome shotgun (WGS) entry which is preliminary data.</text>
</comment>